<dbReference type="PANTHER" id="PTHR47870:SF1">
    <property type="entry name" value="CYTOCHROME C-TYPE BIOGENESIS PROTEIN CCMH"/>
    <property type="match status" value="1"/>
</dbReference>
<proteinExistence type="predicted"/>
<keyword evidence="2" id="KW-1133">Transmembrane helix</keyword>
<dbReference type="GO" id="GO:0017004">
    <property type="term" value="P:cytochrome complex assembly"/>
    <property type="evidence" value="ECO:0007669"/>
    <property type="project" value="UniProtKB-KW"/>
</dbReference>
<keyword evidence="2" id="KW-0472">Membrane</keyword>
<dbReference type="Proteomes" id="UP000325122">
    <property type="component" value="Unassembled WGS sequence"/>
</dbReference>
<dbReference type="InterPro" id="IPR011990">
    <property type="entry name" value="TPR-like_helical_dom_sf"/>
</dbReference>
<name>A0A5M6ZN90_9PROT</name>
<gene>
    <name evidence="3" type="ORF">F1654_04060</name>
</gene>
<feature type="transmembrane region" description="Helical" evidence="2">
    <location>
        <begin position="32"/>
        <end position="51"/>
    </location>
</feature>
<organism evidence="3 4">
    <name type="scientific">Alkalicaulis satelles</name>
    <dbReference type="NCBI Taxonomy" id="2609175"/>
    <lineage>
        <taxon>Bacteria</taxon>
        <taxon>Pseudomonadati</taxon>
        <taxon>Pseudomonadota</taxon>
        <taxon>Alphaproteobacteria</taxon>
        <taxon>Maricaulales</taxon>
        <taxon>Maricaulaceae</taxon>
        <taxon>Alkalicaulis</taxon>
    </lineage>
</organism>
<sequence>MIVFTLICVALGALAAIWLARPLLGEGGPARMVGLGAGAVLAIGALAAYAVNGMPDAPGAPYEPRMAALRDVDPATLSPAEQEEWLRDVVRREPADLDSRRLLARYLASTDRHLEAIAHLEQALRLRTDARLLTDLGQIIMELNEGVMTPEARRAFRAAHDEDPARPEAAYFLGAAAYEDGDRNTAAAYWGGILARLEADDPNRMLIASRAADLLSRPSMGGGDPAALTEGAERPDIEAMIAGMIDGLEQRLDDDPHDVSGWLTLARARMMQDDPASAARALARGRAVFSEDPGARALLGALGDAFELEETDA</sequence>
<keyword evidence="2" id="KW-0812">Transmembrane</keyword>
<dbReference type="InterPro" id="IPR051263">
    <property type="entry name" value="C-type_cytochrome_biogenesis"/>
</dbReference>
<dbReference type="RefSeq" id="WP_150022198.1">
    <property type="nucleotide sequence ID" value="NZ_VWOJ01000001.1"/>
</dbReference>
<dbReference type="PANTHER" id="PTHR47870">
    <property type="entry name" value="CYTOCHROME C-TYPE BIOGENESIS PROTEIN CCMH"/>
    <property type="match status" value="1"/>
</dbReference>
<dbReference type="AlphaFoldDB" id="A0A5M6ZN90"/>
<evidence type="ECO:0008006" key="5">
    <source>
        <dbReference type="Google" id="ProtNLM"/>
    </source>
</evidence>
<dbReference type="SUPFAM" id="SSF48452">
    <property type="entry name" value="TPR-like"/>
    <property type="match status" value="1"/>
</dbReference>
<comment type="caution">
    <text evidence="3">The sequence shown here is derived from an EMBL/GenBank/DDBJ whole genome shotgun (WGS) entry which is preliminary data.</text>
</comment>
<evidence type="ECO:0000256" key="1">
    <source>
        <dbReference type="ARBA" id="ARBA00022748"/>
    </source>
</evidence>
<evidence type="ECO:0000256" key="2">
    <source>
        <dbReference type="SAM" id="Phobius"/>
    </source>
</evidence>
<keyword evidence="1" id="KW-0201">Cytochrome c-type biogenesis</keyword>
<evidence type="ECO:0000313" key="4">
    <source>
        <dbReference type="Proteomes" id="UP000325122"/>
    </source>
</evidence>
<accession>A0A5M6ZN90</accession>
<reference evidence="3 4" key="1">
    <citation type="submission" date="2019-09" db="EMBL/GenBank/DDBJ databases">
        <authorList>
            <person name="Kevbrin V."/>
            <person name="Grouzdev D.S."/>
        </authorList>
    </citation>
    <scope>NUCLEOTIDE SEQUENCE [LARGE SCALE GENOMIC DNA]</scope>
    <source>
        <strain evidence="3 4">G-192</strain>
    </source>
</reference>
<evidence type="ECO:0000313" key="3">
    <source>
        <dbReference type="EMBL" id="KAA5805167.1"/>
    </source>
</evidence>
<protein>
    <recommendedName>
        <fullName evidence="5">Tetratricopeptide repeat protein</fullName>
    </recommendedName>
</protein>
<dbReference type="EMBL" id="VWOJ01000001">
    <property type="protein sequence ID" value="KAA5805167.1"/>
    <property type="molecule type" value="Genomic_DNA"/>
</dbReference>
<dbReference type="Gene3D" id="1.25.40.10">
    <property type="entry name" value="Tetratricopeptide repeat domain"/>
    <property type="match status" value="2"/>
</dbReference>
<keyword evidence="4" id="KW-1185">Reference proteome</keyword>